<dbReference type="GO" id="GO:0005886">
    <property type="term" value="C:plasma membrane"/>
    <property type="evidence" value="ECO:0007669"/>
    <property type="project" value="TreeGrafter"/>
</dbReference>
<dbReference type="Proteomes" id="UP000461670">
    <property type="component" value="Unassembled WGS sequence"/>
</dbReference>
<keyword evidence="1" id="KW-0472">Membrane</keyword>
<evidence type="ECO:0000313" key="3">
    <source>
        <dbReference type="EMBL" id="KAF1020604.1"/>
    </source>
</evidence>
<feature type="transmembrane region" description="Helical" evidence="1">
    <location>
        <begin position="39"/>
        <end position="64"/>
    </location>
</feature>
<dbReference type="InterPro" id="IPR032816">
    <property type="entry name" value="VTT_dom"/>
</dbReference>
<dbReference type="PANTHER" id="PTHR42709:SF2">
    <property type="entry name" value="INNER MEMBRANE PROTEIN YOHD"/>
    <property type="match status" value="1"/>
</dbReference>
<sequence length="198" mass="21232">MALEQLLTHYGALALFAGAALEGETVVILGGLLAHRGVIGWPAAIAAAALGSFLADQLLFWVGRRGLGRLRSAQRLRETVAFQRVSRWCAAYPVATVFAFRFLYGLRTIGPIAIGASGSIGPRLFFWANLAAAWVWGAVFVAVGYNFGRAIERLFGGIHALHHVLLLGVLGALVLVGLAVLLRRWLAARRVKDGPPQP</sequence>
<reference evidence="4" key="1">
    <citation type="journal article" date="2020" name="MBio">
        <title>Horizontal gene transfer to a defensive symbiont with a reduced genome amongst a multipartite beetle microbiome.</title>
        <authorList>
            <person name="Waterworth S.C."/>
            <person name="Florez L.V."/>
            <person name="Rees E.R."/>
            <person name="Hertweck C."/>
            <person name="Kaltenpoth M."/>
            <person name="Kwan J.C."/>
        </authorList>
    </citation>
    <scope>NUCLEOTIDE SEQUENCE [LARGE SCALE GENOMIC DNA]</scope>
</reference>
<feature type="transmembrane region" description="Helical" evidence="1">
    <location>
        <begin position="85"/>
        <end position="104"/>
    </location>
</feature>
<keyword evidence="1" id="KW-0812">Transmembrane</keyword>
<proteinExistence type="predicted"/>
<dbReference type="InterPro" id="IPR051311">
    <property type="entry name" value="DedA_domain"/>
</dbReference>
<feature type="transmembrane region" description="Helical" evidence="1">
    <location>
        <begin position="160"/>
        <end position="182"/>
    </location>
</feature>
<dbReference type="Pfam" id="PF09335">
    <property type="entry name" value="VTT_dom"/>
    <property type="match status" value="1"/>
</dbReference>
<dbReference type="PANTHER" id="PTHR42709">
    <property type="entry name" value="ALKALINE PHOSPHATASE LIKE PROTEIN"/>
    <property type="match status" value="1"/>
</dbReference>
<feature type="domain" description="VTT" evidence="2">
    <location>
        <begin position="23"/>
        <end position="145"/>
    </location>
</feature>
<name>A0A7V8FN37_9BURK</name>
<protein>
    <submittedName>
        <fullName evidence="3">Inner membrane protein YohD</fullName>
    </submittedName>
</protein>
<accession>A0A7V8FN37</accession>
<evidence type="ECO:0000259" key="2">
    <source>
        <dbReference type="Pfam" id="PF09335"/>
    </source>
</evidence>
<organism evidence="3 4">
    <name type="scientific">Paracidovorax wautersii</name>
    <dbReference type="NCBI Taxonomy" id="1177982"/>
    <lineage>
        <taxon>Bacteria</taxon>
        <taxon>Pseudomonadati</taxon>
        <taxon>Pseudomonadota</taxon>
        <taxon>Betaproteobacteria</taxon>
        <taxon>Burkholderiales</taxon>
        <taxon>Comamonadaceae</taxon>
        <taxon>Paracidovorax</taxon>
    </lineage>
</organism>
<comment type="caution">
    <text evidence="3">The sequence shown here is derived from an EMBL/GenBank/DDBJ whole genome shotgun (WGS) entry which is preliminary data.</text>
</comment>
<evidence type="ECO:0000256" key="1">
    <source>
        <dbReference type="SAM" id="Phobius"/>
    </source>
</evidence>
<feature type="transmembrane region" description="Helical" evidence="1">
    <location>
        <begin position="124"/>
        <end position="148"/>
    </location>
</feature>
<keyword evidence="1" id="KW-1133">Transmembrane helix</keyword>
<feature type="transmembrane region" description="Helical" evidence="1">
    <location>
        <begin position="12"/>
        <end position="33"/>
    </location>
</feature>
<dbReference type="EMBL" id="WNDQ01000033">
    <property type="protein sequence ID" value="KAF1020604.1"/>
    <property type="molecule type" value="Genomic_DNA"/>
</dbReference>
<evidence type="ECO:0000313" key="4">
    <source>
        <dbReference type="Proteomes" id="UP000461670"/>
    </source>
</evidence>
<gene>
    <name evidence="3" type="primary">yohD</name>
    <name evidence="3" type="ORF">GAK30_02427</name>
</gene>
<dbReference type="AlphaFoldDB" id="A0A7V8FN37"/>